<dbReference type="EMBL" id="OQ890318">
    <property type="protein sequence ID" value="WLJ25881.1"/>
    <property type="molecule type" value="Genomic_DNA"/>
</dbReference>
<sequence>MAEVTMTLEEYQDLEDKLSTLAMANHNLKEERDSFRKQRDELINDMAEVKRKAEAWDKLKEYVLDRNEAFSDRKDCAQSPQQFEYFENLLTAFKVIKTKMNDLERGSDE</sequence>
<reference evidence="2" key="1">
    <citation type="submission" date="2023-04" db="EMBL/GenBank/DDBJ databases">
        <title>The human skin virome in hidradenitis suppurativa patients.</title>
        <authorList>
            <person name="Jansen D."/>
        </authorList>
    </citation>
    <scope>NUCLEOTIDE SEQUENCE</scope>
    <source>
        <strain evidence="2">VC3_JansenPhageI</strain>
    </source>
</reference>
<name>A0AA50ACI3_9VIRU</name>
<evidence type="ECO:0000256" key="1">
    <source>
        <dbReference type="SAM" id="Coils"/>
    </source>
</evidence>
<accession>A0AA50ACI3</accession>
<feature type="coiled-coil region" evidence="1">
    <location>
        <begin position="11"/>
        <end position="59"/>
    </location>
</feature>
<proteinExistence type="predicted"/>
<protein>
    <submittedName>
        <fullName evidence="2">Uncharacterized protein</fullName>
    </submittedName>
</protein>
<keyword evidence="1" id="KW-0175">Coiled coil</keyword>
<organism evidence="2">
    <name type="scientific">Staphylococcus phage HS12</name>
    <dbReference type="NCBI Taxonomy" id="3056402"/>
    <lineage>
        <taxon>Viruses</taxon>
    </lineage>
</organism>
<evidence type="ECO:0000313" key="2">
    <source>
        <dbReference type="EMBL" id="WLJ25881.1"/>
    </source>
</evidence>